<proteinExistence type="predicted"/>
<gene>
    <name evidence="2" type="ORF">E4663_19220</name>
</gene>
<dbReference type="Proteomes" id="UP000297982">
    <property type="component" value="Unassembled WGS sequence"/>
</dbReference>
<keyword evidence="1" id="KW-0472">Membrane</keyword>
<feature type="transmembrane region" description="Helical" evidence="1">
    <location>
        <begin position="43"/>
        <end position="66"/>
    </location>
</feature>
<protein>
    <submittedName>
        <fullName evidence="2">Uncharacterized protein</fullName>
    </submittedName>
</protein>
<feature type="transmembrane region" description="Helical" evidence="1">
    <location>
        <begin position="73"/>
        <end position="92"/>
    </location>
</feature>
<comment type="caution">
    <text evidence="2">The sequence shown here is derived from an EMBL/GenBank/DDBJ whole genome shotgun (WGS) entry which is preliminary data.</text>
</comment>
<feature type="transmembrane region" description="Helical" evidence="1">
    <location>
        <begin position="98"/>
        <end position="117"/>
    </location>
</feature>
<evidence type="ECO:0000313" key="3">
    <source>
        <dbReference type="Proteomes" id="UP000297982"/>
    </source>
</evidence>
<keyword evidence="1" id="KW-0812">Transmembrane</keyword>
<dbReference type="EMBL" id="SRJC01000011">
    <property type="protein sequence ID" value="TGB00748.1"/>
    <property type="molecule type" value="Genomic_DNA"/>
</dbReference>
<accession>A0A4Z0GUD4</accession>
<sequence>MRKLVATLSVTMLASLCFGLFTYGGFGVNEYNQGETLLSWTLIYFIYIGAIILVFGNFVSVTIEWFERRFKPLSWPVFVLLHGAFGLLNGLVFPAVEFALAGFLCAVFYALADRWLLWKKNSKAVVSALLIVPVVLVISSSAIVQWTSPPEPSFKAEDAIEKATGGEDTRAAAFPDVAGTETTTEEGLVVERTTSVENIGRETFLVMLTEKWRDEATGVERENFMTYKVKRNSMQLQDAGGEGTPR</sequence>
<keyword evidence="1" id="KW-1133">Transmembrane helix</keyword>
<keyword evidence="3" id="KW-1185">Reference proteome</keyword>
<dbReference type="AlphaFoldDB" id="A0A4Z0GUD4"/>
<reference evidence="2 3" key="1">
    <citation type="journal article" date="2003" name="Int. J. Syst. Evol. Microbiol.">
        <title>Halobacillus salinus sp. nov., isolated from a salt lake on the coast of the East Sea in Korea.</title>
        <authorList>
            <person name="Yoon J.H."/>
            <person name="Kang K.H."/>
            <person name="Park Y.H."/>
        </authorList>
    </citation>
    <scope>NUCLEOTIDE SEQUENCE [LARGE SCALE GENOMIC DNA]</scope>
    <source>
        <strain evidence="2 3">HSL-3</strain>
    </source>
</reference>
<organism evidence="2 3">
    <name type="scientific">Halobacillus salinus</name>
    <dbReference type="NCBI Taxonomy" id="192814"/>
    <lineage>
        <taxon>Bacteria</taxon>
        <taxon>Bacillati</taxon>
        <taxon>Bacillota</taxon>
        <taxon>Bacilli</taxon>
        <taxon>Bacillales</taxon>
        <taxon>Bacillaceae</taxon>
        <taxon>Halobacillus</taxon>
    </lineage>
</organism>
<name>A0A4Z0GUD4_9BACI</name>
<dbReference type="STRING" id="192814.GCA_900166575_00280"/>
<evidence type="ECO:0000256" key="1">
    <source>
        <dbReference type="SAM" id="Phobius"/>
    </source>
</evidence>
<feature type="transmembrane region" description="Helical" evidence="1">
    <location>
        <begin position="124"/>
        <end position="146"/>
    </location>
</feature>
<evidence type="ECO:0000313" key="2">
    <source>
        <dbReference type="EMBL" id="TGB00748.1"/>
    </source>
</evidence>